<proteinExistence type="predicted"/>
<gene>
    <name evidence="1" type="ORF">CXK91_21835</name>
</gene>
<accession>A0A2S4AHR1</accession>
<comment type="caution">
    <text evidence="1">The sequence shown here is derived from an EMBL/GenBank/DDBJ whole genome shotgun (WGS) entry which is preliminary data.</text>
</comment>
<protein>
    <submittedName>
        <fullName evidence="1">Uncharacterized protein</fullName>
    </submittedName>
</protein>
<name>A0A2S4AHR1_STUST</name>
<organism evidence="1 2">
    <name type="scientific">Stutzerimonas stutzeri</name>
    <name type="common">Pseudomonas stutzeri</name>
    <dbReference type="NCBI Taxonomy" id="316"/>
    <lineage>
        <taxon>Bacteria</taxon>
        <taxon>Pseudomonadati</taxon>
        <taxon>Pseudomonadota</taxon>
        <taxon>Gammaproteobacteria</taxon>
        <taxon>Pseudomonadales</taxon>
        <taxon>Pseudomonadaceae</taxon>
        <taxon>Stutzerimonas</taxon>
    </lineage>
</organism>
<evidence type="ECO:0000313" key="2">
    <source>
        <dbReference type="Proteomes" id="UP000237068"/>
    </source>
</evidence>
<evidence type="ECO:0000313" key="1">
    <source>
        <dbReference type="EMBL" id="POH80792.1"/>
    </source>
</evidence>
<dbReference type="EMBL" id="PPXG01000012">
    <property type="protein sequence ID" value="POH80792.1"/>
    <property type="molecule type" value="Genomic_DNA"/>
</dbReference>
<dbReference type="AlphaFoldDB" id="A0A2S4AHR1"/>
<dbReference type="RefSeq" id="WP_103458095.1">
    <property type="nucleotide sequence ID" value="NZ_JAMOHQ010000025.1"/>
</dbReference>
<dbReference type="Proteomes" id="UP000237068">
    <property type="component" value="Unassembled WGS sequence"/>
</dbReference>
<reference evidence="1 2" key="1">
    <citation type="submission" date="2018-01" db="EMBL/GenBank/DDBJ databases">
        <title>Denitrification phenotypes of diverse strains of Pseudomonas stutzeri.</title>
        <authorList>
            <person name="Milligan D.A."/>
            <person name="Bergaust L."/>
            <person name="Bakken L.R."/>
            <person name="Frostegard A."/>
        </authorList>
    </citation>
    <scope>NUCLEOTIDE SEQUENCE [LARGE SCALE GENOMIC DNA]</scope>
    <source>
        <strain evidence="1 2">24a13</strain>
    </source>
</reference>
<sequence length="100" mass="11608">MYSDNLLSVRDQYADALKRRLKQINKRSNDDTPLSALYDAAAMKVGYNNWSLFIKDLPSMSDARFKYVQDVFHNADVLAHADYDQDIDIDEFWFEGAGDY</sequence>